<keyword evidence="3" id="KW-1185">Reference proteome</keyword>
<dbReference type="InterPro" id="IPR001888">
    <property type="entry name" value="Transposase_1"/>
</dbReference>
<dbReference type="InterPro" id="IPR036397">
    <property type="entry name" value="RNaseH_sf"/>
</dbReference>
<dbReference type="InterPro" id="IPR052709">
    <property type="entry name" value="Transposase-MT_Hybrid"/>
</dbReference>
<comment type="caution">
    <text evidence="2">The sequence shown here is derived from an EMBL/GenBank/DDBJ whole genome shotgun (WGS) entry which is preliminary data.</text>
</comment>
<dbReference type="PANTHER" id="PTHR46060:SF1">
    <property type="entry name" value="MARINER MOS1 TRANSPOSASE-LIKE PROTEIN"/>
    <property type="match status" value="1"/>
</dbReference>
<evidence type="ECO:0000313" key="2">
    <source>
        <dbReference type="EMBL" id="KAJ4441242.1"/>
    </source>
</evidence>
<proteinExistence type="predicted"/>
<dbReference type="Proteomes" id="UP001148838">
    <property type="component" value="Unassembled WGS sequence"/>
</dbReference>
<sequence>MSVDLLACKRTPVGQNSDNADITSSIARKKLRQDSSKGKVMLELFFDSNGIVHMEFIPQGATVNKTRYKEILGHLRDSIYRKRPELWRRKNVLLLHDNTLAHRSILVLQNLTDPDISEAYGYSLSEELPNLSALAFADDLALISFSEKHAISLVNQAECSLATIGLHINPDKSKYIILRKGHLSSGQIVFLQGSAISSLENKKEQIRYLGVDFNDEICFDKRKVFSSLASDLHSLTQSQLLKTEQKIKIINEYGQDWCIPSSNPDL</sequence>
<gene>
    <name evidence="2" type="ORF">ANN_11093</name>
</gene>
<evidence type="ECO:0000313" key="3">
    <source>
        <dbReference type="Proteomes" id="UP001148838"/>
    </source>
</evidence>
<organism evidence="2 3">
    <name type="scientific">Periplaneta americana</name>
    <name type="common">American cockroach</name>
    <name type="synonym">Blatta americana</name>
    <dbReference type="NCBI Taxonomy" id="6978"/>
    <lineage>
        <taxon>Eukaryota</taxon>
        <taxon>Metazoa</taxon>
        <taxon>Ecdysozoa</taxon>
        <taxon>Arthropoda</taxon>
        <taxon>Hexapoda</taxon>
        <taxon>Insecta</taxon>
        <taxon>Pterygota</taxon>
        <taxon>Neoptera</taxon>
        <taxon>Polyneoptera</taxon>
        <taxon>Dictyoptera</taxon>
        <taxon>Blattodea</taxon>
        <taxon>Blattoidea</taxon>
        <taxon>Blattidae</taxon>
        <taxon>Blattinae</taxon>
        <taxon>Periplaneta</taxon>
    </lineage>
</organism>
<dbReference type="PANTHER" id="PTHR46060">
    <property type="entry name" value="MARINER MOS1 TRANSPOSASE-LIKE PROTEIN"/>
    <property type="match status" value="1"/>
</dbReference>
<dbReference type="PROSITE" id="PS50878">
    <property type="entry name" value="RT_POL"/>
    <property type="match status" value="1"/>
</dbReference>
<name>A0ABQ8T5Q9_PERAM</name>
<dbReference type="InterPro" id="IPR000477">
    <property type="entry name" value="RT_dom"/>
</dbReference>
<feature type="domain" description="Reverse transcriptase" evidence="1">
    <location>
        <begin position="1"/>
        <end position="213"/>
    </location>
</feature>
<dbReference type="Pfam" id="PF01359">
    <property type="entry name" value="Transposase_1"/>
    <property type="match status" value="1"/>
</dbReference>
<dbReference type="Gene3D" id="3.30.420.10">
    <property type="entry name" value="Ribonuclease H-like superfamily/Ribonuclease H"/>
    <property type="match status" value="1"/>
</dbReference>
<dbReference type="EMBL" id="JAJSOF020000015">
    <property type="protein sequence ID" value="KAJ4441242.1"/>
    <property type="molecule type" value="Genomic_DNA"/>
</dbReference>
<evidence type="ECO:0000259" key="1">
    <source>
        <dbReference type="PROSITE" id="PS50878"/>
    </source>
</evidence>
<protein>
    <recommendedName>
        <fullName evidence="1">Reverse transcriptase domain-containing protein</fullName>
    </recommendedName>
</protein>
<accession>A0ABQ8T5Q9</accession>
<reference evidence="2 3" key="1">
    <citation type="journal article" date="2022" name="Allergy">
        <title>Genome assembly and annotation of Periplaneta americana reveal a comprehensive cockroach allergen profile.</title>
        <authorList>
            <person name="Wang L."/>
            <person name="Xiong Q."/>
            <person name="Saelim N."/>
            <person name="Wang L."/>
            <person name="Nong W."/>
            <person name="Wan A.T."/>
            <person name="Shi M."/>
            <person name="Liu X."/>
            <person name="Cao Q."/>
            <person name="Hui J.H.L."/>
            <person name="Sookrung N."/>
            <person name="Leung T.F."/>
            <person name="Tungtrongchitr A."/>
            <person name="Tsui S.K.W."/>
        </authorList>
    </citation>
    <scope>NUCLEOTIDE SEQUENCE [LARGE SCALE GENOMIC DNA]</scope>
    <source>
        <strain evidence="2">PWHHKU_190912</strain>
    </source>
</reference>
<dbReference type="Pfam" id="PF00078">
    <property type="entry name" value="RVT_1"/>
    <property type="match status" value="1"/>
</dbReference>